<dbReference type="Pfam" id="PF12849">
    <property type="entry name" value="PBP_like_2"/>
    <property type="match status" value="1"/>
</dbReference>
<dbReference type="PANTHER" id="PTHR37945">
    <property type="entry name" value="EXTRACELLULAR TUNGSTATE BINDING PROTEIN"/>
    <property type="match status" value="1"/>
</dbReference>
<organism evidence="3 4">
    <name type="scientific">Methanothermococcus okinawensis</name>
    <dbReference type="NCBI Taxonomy" id="155863"/>
    <lineage>
        <taxon>Archaea</taxon>
        <taxon>Methanobacteriati</taxon>
        <taxon>Methanobacteriota</taxon>
        <taxon>Methanomada group</taxon>
        <taxon>Methanococci</taxon>
        <taxon>Methanococcales</taxon>
        <taxon>Methanococcaceae</taxon>
        <taxon>Methanothermococcus</taxon>
    </lineage>
</organism>
<evidence type="ECO:0000313" key="3">
    <source>
        <dbReference type="EMBL" id="HIQ32681.1"/>
    </source>
</evidence>
<evidence type="ECO:0000259" key="2">
    <source>
        <dbReference type="Pfam" id="PF12849"/>
    </source>
</evidence>
<reference evidence="3" key="1">
    <citation type="journal article" date="2020" name="ISME J.">
        <title>Gammaproteobacteria mediating utilization of methyl-, sulfur- and petroleum organic compounds in deep ocean hydrothermal plumes.</title>
        <authorList>
            <person name="Zhou Z."/>
            <person name="Liu Y."/>
            <person name="Pan J."/>
            <person name="Cron B.R."/>
            <person name="Toner B.M."/>
            <person name="Anantharaman K."/>
            <person name="Breier J.A."/>
            <person name="Dick G.J."/>
            <person name="Li M."/>
        </authorList>
    </citation>
    <scope>NUCLEOTIDE SEQUENCE</scope>
    <source>
        <strain evidence="3">SZUA-1534</strain>
    </source>
</reference>
<keyword evidence="1" id="KW-0812">Transmembrane</keyword>
<proteinExistence type="predicted"/>
<keyword evidence="1" id="KW-1133">Transmembrane helix</keyword>
<dbReference type="AlphaFoldDB" id="A0A832ZYX5"/>
<dbReference type="PANTHER" id="PTHR37945:SF1">
    <property type="entry name" value="EXTRACELLULAR TUNGSTATE BINDING PROTEIN"/>
    <property type="match status" value="1"/>
</dbReference>
<comment type="caution">
    <text evidence="3">The sequence shown here is derived from an EMBL/GenBank/DDBJ whole genome shotgun (WGS) entry which is preliminary data.</text>
</comment>
<dbReference type="Gene3D" id="3.40.190.10">
    <property type="entry name" value="Periplasmic binding protein-like II"/>
    <property type="match status" value="2"/>
</dbReference>
<accession>A0A832ZYX5</accession>
<dbReference type="EMBL" id="DQVW01000080">
    <property type="protein sequence ID" value="HIQ32681.1"/>
    <property type="molecule type" value="Genomic_DNA"/>
</dbReference>
<evidence type="ECO:0000313" key="4">
    <source>
        <dbReference type="Proteomes" id="UP000623215"/>
    </source>
</evidence>
<name>A0A832ZYX5_9EURY</name>
<dbReference type="InterPro" id="IPR052738">
    <property type="entry name" value="ABC-Tungstate_binding"/>
</dbReference>
<dbReference type="SUPFAM" id="SSF53850">
    <property type="entry name" value="Periplasmic binding protein-like II"/>
    <property type="match status" value="1"/>
</dbReference>
<gene>
    <name evidence="3" type="ORF">EYH55_04295</name>
</gene>
<dbReference type="Proteomes" id="UP000623215">
    <property type="component" value="Unassembled WGS sequence"/>
</dbReference>
<protein>
    <submittedName>
        <fullName evidence="3">Tungsten ABC transporter permease</fullName>
    </submittedName>
</protein>
<feature type="transmembrane region" description="Helical" evidence="1">
    <location>
        <begin position="6"/>
        <end position="24"/>
    </location>
</feature>
<sequence length="339" mass="38701">MNRVILAVLGVIVLITGGLILYNYQTQSKVRHLTISTTTSLYDTGFLDVIGEIFKKEYNIELRFIPKGTGAAIEDAKNGVCDAIIVHARSKELEFMEEGYGVNRKVFAYNFFVIVGPRDDPAGIRGLPPVEALKRIAEAGREGKVIWITRDDGSGTNTKEINLWRLAGYNYSEIKNEGWVYRTGSGMGETLKITDAKKGYTLSDRATYLKYSKKGIVNNLDILVDRGSELINIYSIIVVNPERYRKNYKDAIFLARWLTGEEGQRVIGEFGREEFGKPLFHPVVEVLESREKPLFTWILRYGFIEDGEVLTECPRRFRYGEDLTFFEFKREDVEDVVEE</sequence>
<dbReference type="InterPro" id="IPR024370">
    <property type="entry name" value="PBP_domain"/>
</dbReference>
<feature type="domain" description="PBP" evidence="2">
    <location>
        <begin position="29"/>
        <end position="257"/>
    </location>
</feature>
<evidence type="ECO:0000256" key="1">
    <source>
        <dbReference type="SAM" id="Phobius"/>
    </source>
</evidence>
<keyword evidence="1" id="KW-0472">Membrane</keyword>